<reference evidence="3 4" key="1">
    <citation type="journal article" date="2016" name="Environ. Microbiol.">
        <title>New Methyloceanibacter diversity from North Sea sediments includes methanotroph containing solely the soluble methane monooxygenase.</title>
        <authorList>
            <person name="Vekeman B."/>
            <person name="Kerckhof F.M."/>
            <person name="Cremers G."/>
            <person name="de Vos P."/>
            <person name="Vandamme P."/>
            <person name="Boon N."/>
            <person name="Op den Camp H.J."/>
            <person name="Heylen K."/>
        </authorList>
    </citation>
    <scope>NUCLEOTIDE SEQUENCE [LARGE SCALE GENOMIC DNA]</scope>
    <source>
        <strain evidence="3 4">R-67174</strain>
    </source>
</reference>
<dbReference type="InterPro" id="IPR003346">
    <property type="entry name" value="Transposase_20"/>
</dbReference>
<evidence type="ECO:0000313" key="4">
    <source>
        <dbReference type="Proteomes" id="UP000094501"/>
    </source>
</evidence>
<feature type="domain" description="Transposase IS110-like N-terminal" evidence="1">
    <location>
        <begin position="7"/>
        <end position="146"/>
    </location>
</feature>
<dbReference type="GO" id="GO:0006313">
    <property type="term" value="P:DNA transposition"/>
    <property type="evidence" value="ECO:0007669"/>
    <property type="project" value="InterPro"/>
</dbReference>
<evidence type="ECO:0000259" key="1">
    <source>
        <dbReference type="Pfam" id="PF01548"/>
    </source>
</evidence>
<organism evidence="3 4">
    <name type="scientific">Methyloceanibacter methanicus</name>
    <dbReference type="NCBI Taxonomy" id="1774968"/>
    <lineage>
        <taxon>Bacteria</taxon>
        <taxon>Pseudomonadati</taxon>
        <taxon>Pseudomonadota</taxon>
        <taxon>Alphaproteobacteria</taxon>
        <taxon>Hyphomicrobiales</taxon>
        <taxon>Hyphomicrobiaceae</taxon>
        <taxon>Methyloceanibacter</taxon>
    </lineage>
</organism>
<dbReference type="PANTHER" id="PTHR33055">
    <property type="entry name" value="TRANSPOSASE FOR INSERTION SEQUENCE ELEMENT IS1111A"/>
    <property type="match status" value="1"/>
</dbReference>
<dbReference type="RefSeq" id="WP_069437323.1">
    <property type="nucleotide sequence ID" value="NZ_LPWG01000011.1"/>
</dbReference>
<name>A0A1E3W0V1_9HYPH</name>
<evidence type="ECO:0000313" key="3">
    <source>
        <dbReference type="EMBL" id="ODR99383.1"/>
    </source>
</evidence>
<sequence length="343" mass="38082">MNEVTTIGVDLAKNVFQVHGVDASGQVVVRRQLRRSQVLPFFEKQAACVVGLEACATAHHWAREIAKLGHDVRLMPARYVKPYVKRNKNDTADAEAICEAVARPTMRFVAVKTEEQQAVLMLHRTRQLFVRQRTTLINAIRAHMAEFGIVAGVGRNGVERLLRLIDDGADERVPRVARECLQALRAQLVLVKRQILEADRRILAWHRSHELSRRLETIPGVGPLIATALVASIPDPHAFGSARDVPAWIGLVPKQNSTGGKERLGSISKAGNRYLRSLLVVGALSVIRRAKQVGYTRRAWLAELMGRRPVKVAAVALANKIARIAWALMVSGTRYREPALQVV</sequence>
<dbReference type="EMBL" id="LPWG01000011">
    <property type="protein sequence ID" value="ODR99383.1"/>
    <property type="molecule type" value="Genomic_DNA"/>
</dbReference>
<dbReference type="GO" id="GO:0004803">
    <property type="term" value="F:transposase activity"/>
    <property type="evidence" value="ECO:0007669"/>
    <property type="project" value="InterPro"/>
</dbReference>
<dbReference type="InterPro" id="IPR002525">
    <property type="entry name" value="Transp_IS110-like_N"/>
</dbReference>
<dbReference type="STRING" id="1774968.AUC68_05270"/>
<dbReference type="InterPro" id="IPR047650">
    <property type="entry name" value="Transpos_IS110"/>
</dbReference>
<evidence type="ECO:0000259" key="2">
    <source>
        <dbReference type="Pfam" id="PF02371"/>
    </source>
</evidence>
<dbReference type="GO" id="GO:0003677">
    <property type="term" value="F:DNA binding"/>
    <property type="evidence" value="ECO:0007669"/>
    <property type="project" value="InterPro"/>
</dbReference>
<dbReference type="AlphaFoldDB" id="A0A1E3W0V1"/>
<protein>
    <submittedName>
        <fullName evidence="3">Transposase</fullName>
    </submittedName>
</protein>
<dbReference type="Pfam" id="PF02371">
    <property type="entry name" value="Transposase_20"/>
    <property type="match status" value="1"/>
</dbReference>
<proteinExistence type="predicted"/>
<dbReference type="Pfam" id="PF01548">
    <property type="entry name" value="DEDD_Tnp_IS110"/>
    <property type="match status" value="1"/>
</dbReference>
<dbReference type="Proteomes" id="UP000094501">
    <property type="component" value="Unassembled WGS sequence"/>
</dbReference>
<accession>A0A1E3W0V1</accession>
<dbReference type="NCBIfam" id="NF033542">
    <property type="entry name" value="transpos_IS110"/>
    <property type="match status" value="1"/>
</dbReference>
<dbReference type="PANTHER" id="PTHR33055:SF3">
    <property type="entry name" value="PUTATIVE TRANSPOSASE FOR IS117-RELATED"/>
    <property type="match status" value="1"/>
</dbReference>
<feature type="domain" description="Transposase IS116/IS110/IS902 C-terminal" evidence="2">
    <location>
        <begin position="213"/>
        <end position="290"/>
    </location>
</feature>
<dbReference type="OrthoDB" id="5289737at2"/>
<comment type="caution">
    <text evidence="3">The sequence shown here is derived from an EMBL/GenBank/DDBJ whole genome shotgun (WGS) entry which is preliminary data.</text>
</comment>
<gene>
    <name evidence="3" type="ORF">AUC68_05270</name>
</gene>
<keyword evidence="4" id="KW-1185">Reference proteome</keyword>